<keyword evidence="5" id="KW-1185">Reference proteome</keyword>
<dbReference type="VEuPathDB" id="ToxoDB:EAH_00007570"/>
<feature type="region of interest" description="Disordered" evidence="2">
    <location>
        <begin position="303"/>
        <end position="363"/>
    </location>
</feature>
<evidence type="ECO:0000256" key="3">
    <source>
        <dbReference type="SAM" id="Phobius"/>
    </source>
</evidence>
<feature type="compositionally biased region" description="Polar residues" evidence="2">
    <location>
        <begin position="409"/>
        <end position="418"/>
    </location>
</feature>
<feature type="region of interest" description="Disordered" evidence="2">
    <location>
        <begin position="1"/>
        <end position="23"/>
    </location>
</feature>
<feature type="compositionally biased region" description="Basic and acidic residues" evidence="2">
    <location>
        <begin position="750"/>
        <end position="760"/>
    </location>
</feature>
<reference evidence="4" key="1">
    <citation type="submission" date="2013-10" db="EMBL/GenBank/DDBJ databases">
        <title>Genomic analysis of the causative agents of coccidiosis in chickens.</title>
        <authorList>
            <person name="Reid A.J."/>
            <person name="Blake D."/>
            <person name="Billington K."/>
            <person name="Browne H."/>
            <person name="Dunn M."/>
            <person name="Hung S."/>
            <person name="Kawahara F."/>
            <person name="Miranda-Saavedra D."/>
            <person name="Mourier T."/>
            <person name="Nagra H."/>
            <person name="Otto T.D."/>
            <person name="Rawlings N."/>
            <person name="Sanchez A."/>
            <person name="Sanders M."/>
            <person name="Subramaniam C."/>
            <person name="Tay Y."/>
            <person name="Dear P."/>
            <person name="Doerig C."/>
            <person name="Gruber A."/>
            <person name="Parkinson J."/>
            <person name="Shirley M."/>
            <person name="Wan K.L."/>
            <person name="Berriman M."/>
            <person name="Tomley F."/>
            <person name="Pain A."/>
        </authorList>
    </citation>
    <scope>NUCLEOTIDE SEQUENCE</scope>
    <source>
        <strain evidence="4">Houghton</strain>
    </source>
</reference>
<protein>
    <submittedName>
        <fullName evidence="4">Uncharacterized protein</fullName>
    </submittedName>
</protein>
<dbReference type="RefSeq" id="XP_013251262.1">
    <property type="nucleotide sequence ID" value="XM_013395808.1"/>
</dbReference>
<sequence>MQAPHQQIFLRREEGRTTAEPNCSDVELDSCGSHVGLARHACQQHRTQQRSLSEGPEGPPASQSRQDTADAIGRSTGHDCLQPLETSSCVFTSLADHQIAASQGGDAQRQPHWLAASLPLPVEEGSVVSFRSDAGYPEGWEHIRSDDTHTAHMCNDNTKQEAMASGNKRLHEALTPEDHETGTNNVSGSITGWSSPAAEFEFVADAAWCDVRRLLRLSNTHQPKGWDWACSGITSALVKARNNSSKGGEALTGLIGVGGKAGETAAVAGASESAGPQGCPVVKFLRSAMYSSTLSGSEFIRRHGTLGKPASGTGTNTASESSPAIVSGWGGRWQLTPTDSPGDSFSSCSGSDRKSGSAPVLPFAPSCKDGGSLSGPLGDNFQSQTQLKHVNTCGADAVRPRSPVGSPSLAANSGTQRGTLAANDGKTTVYLDSAHVASEVEASRSATVVSDPAESGRRRASARRRHGLLLHRAQRHLESQCRRKLKKNDMRLNILITALPGVDADVFCRQMFAEWQEVSRQHVSCGEEFVFRAPFVVPFVEVPVIAASSFASALPYCELRLLEGWERDKVLQQERTERRVHVCLFLIPHSALPLPAEVLALLKRLRAVACMLPLLVVQHTTSCEQILRDRGILRLQLAASDLATLEEMLLPLHPTPRGPNACAHCQGTVREKECHPSKLHSEQEAPLLGKGFCSSSIASTGKYPDGANPDTEEPETLIPGNSAESINNSLSGGSSKIGSQGQPTNGGYEGEGRRGDKFEEGSSPASRHRCKMQSPSGVPLCLSAVHLPLVLQLPLSGTIGDKDSRCTCRAGIDRVSEAVTTPLSLRSMLVEASAVLLRQRAEYGCFLPFLFQQQMLPNRTHKLRGLQQWEDEEKQQREQQQHVAALMDLRQGQIDSHPDTGTAMHMQRQLDGLREQLRKMQQELLHLQERRFLQDLLKEEAAEARPYPSPNGRVLPQARDKENGEREELLPQVAQTGLVLALMLGVGALLFNNMKRGNC</sequence>
<feature type="coiled-coil region" evidence="1">
    <location>
        <begin position="903"/>
        <end position="930"/>
    </location>
</feature>
<dbReference type="OrthoDB" id="347531at2759"/>
<feature type="region of interest" description="Disordered" evidence="2">
    <location>
        <begin position="701"/>
        <end position="770"/>
    </location>
</feature>
<evidence type="ECO:0000256" key="2">
    <source>
        <dbReference type="SAM" id="MobiDB-lite"/>
    </source>
</evidence>
<feature type="compositionally biased region" description="Low complexity" evidence="2">
    <location>
        <begin position="339"/>
        <end position="350"/>
    </location>
</feature>
<accession>U6GE30</accession>
<feature type="transmembrane region" description="Helical" evidence="3">
    <location>
        <begin position="969"/>
        <end position="991"/>
    </location>
</feature>
<keyword evidence="3" id="KW-0472">Membrane</keyword>
<evidence type="ECO:0000256" key="1">
    <source>
        <dbReference type="SAM" id="Coils"/>
    </source>
</evidence>
<dbReference type="GeneID" id="25268827"/>
<dbReference type="OMA" id="EYGCFLP"/>
<dbReference type="AlphaFoldDB" id="U6GE30"/>
<feature type="region of interest" description="Disordered" evidence="2">
    <location>
        <begin position="942"/>
        <end position="966"/>
    </location>
</feature>
<evidence type="ECO:0000313" key="5">
    <source>
        <dbReference type="Proteomes" id="UP000018050"/>
    </source>
</evidence>
<evidence type="ECO:0000313" key="4">
    <source>
        <dbReference type="EMBL" id="CDI78501.1"/>
    </source>
</evidence>
<keyword evidence="1" id="KW-0175">Coiled coil</keyword>
<feature type="compositionally biased region" description="Polar residues" evidence="2">
    <location>
        <begin position="312"/>
        <end position="324"/>
    </location>
</feature>
<feature type="region of interest" description="Disordered" evidence="2">
    <location>
        <begin position="398"/>
        <end position="421"/>
    </location>
</feature>
<keyword evidence="3" id="KW-1133">Transmembrane helix</keyword>
<organism evidence="4 5">
    <name type="scientific">Eimeria acervulina</name>
    <name type="common">Coccidian parasite</name>
    <dbReference type="NCBI Taxonomy" id="5801"/>
    <lineage>
        <taxon>Eukaryota</taxon>
        <taxon>Sar</taxon>
        <taxon>Alveolata</taxon>
        <taxon>Apicomplexa</taxon>
        <taxon>Conoidasida</taxon>
        <taxon>Coccidia</taxon>
        <taxon>Eucoccidiorida</taxon>
        <taxon>Eimeriorina</taxon>
        <taxon>Eimeriidae</taxon>
        <taxon>Eimeria</taxon>
    </lineage>
</organism>
<name>U6GE30_EIMAC</name>
<gene>
    <name evidence="4" type="ORF">EAH_00007570</name>
</gene>
<reference evidence="4" key="2">
    <citation type="submission" date="2013-10" db="EMBL/GenBank/DDBJ databases">
        <authorList>
            <person name="Aslett M."/>
        </authorList>
    </citation>
    <scope>NUCLEOTIDE SEQUENCE</scope>
    <source>
        <strain evidence="4">Houghton</strain>
    </source>
</reference>
<keyword evidence="3" id="KW-0812">Transmembrane</keyword>
<dbReference type="Proteomes" id="UP000018050">
    <property type="component" value="Unassembled WGS sequence"/>
</dbReference>
<feature type="compositionally biased region" description="Low complexity" evidence="2">
    <location>
        <begin position="725"/>
        <end position="742"/>
    </location>
</feature>
<proteinExistence type="predicted"/>
<feature type="region of interest" description="Disordered" evidence="2">
    <location>
        <begin position="42"/>
        <end position="78"/>
    </location>
</feature>
<dbReference type="EMBL" id="HG670879">
    <property type="protein sequence ID" value="CDI78501.1"/>
    <property type="molecule type" value="Genomic_DNA"/>
</dbReference>